<dbReference type="Pfam" id="PF03480">
    <property type="entry name" value="DctP"/>
    <property type="match status" value="1"/>
</dbReference>
<reference evidence="2" key="1">
    <citation type="journal article" date="2020" name="mSystems">
        <title>Genome- and Community-Level Interaction Insights into Carbon Utilization and Element Cycling Functions of Hydrothermarchaeota in Hydrothermal Sediment.</title>
        <authorList>
            <person name="Zhou Z."/>
            <person name="Liu Y."/>
            <person name="Xu W."/>
            <person name="Pan J."/>
            <person name="Luo Z.H."/>
            <person name="Li M."/>
        </authorList>
    </citation>
    <scope>NUCLEOTIDE SEQUENCE [LARGE SCALE GENOMIC DNA]</scope>
    <source>
        <strain evidence="2">SpSt-757</strain>
    </source>
</reference>
<organism evidence="2">
    <name type="scientific">candidate division CPR3 bacterium</name>
    <dbReference type="NCBI Taxonomy" id="2268181"/>
    <lineage>
        <taxon>Bacteria</taxon>
        <taxon>Bacteria division CPR3</taxon>
    </lineage>
</organism>
<dbReference type="EMBL" id="DTGG01000140">
    <property type="protein sequence ID" value="HFZ09389.1"/>
    <property type="molecule type" value="Genomic_DNA"/>
</dbReference>
<evidence type="ECO:0000313" key="2">
    <source>
        <dbReference type="EMBL" id="HFZ09389.1"/>
    </source>
</evidence>
<dbReference type="NCBIfam" id="NF037995">
    <property type="entry name" value="TRAP_S1"/>
    <property type="match status" value="1"/>
</dbReference>
<dbReference type="AlphaFoldDB" id="A0A7V3N4X7"/>
<keyword evidence="1" id="KW-0732">Signal</keyword>
<accession>A0A7V3N4X7</accession>
<dbReference type="InterPro" id="IPR018389">
    <property type="entry name" value="DctP_fam"/>
</dbReference>
<proteinExistence type="predicted"/>
<evidence type="ECO:0008006" key="3">
    <source>
        <dbReference type="Google" id="ProtNLM"/>
    </source>
</evidence>
<dbReference type="CDD" id="cd13601">
    <property type="entry name" value="PBP2_TRAP_DctP1_3_4_like"/>
    <property type="match status" value="1"/>
</dbReference>
<evidence type="ECO:0000256" key="1">
    <source>
        <dbReference type="ARBA" id="ARBA00022729"/>
    </source>
</evidence>
<dbReference type="GO" id="GO:0055085">
    <property type="term" value="P:transmembrane transport"/>
    <property type="evidence" value="ECO:0007669"/>
    <property type="project" value="InterPro"/>
</dbReference>
<dbReference type="PANTHER" id="PTHR33376">
    <property type="match status" value="1"/>
</dbReference>
<name>A0A7V3N4X7_UNCC3</name>
<gene>
    <name evidence="2" type="ORF">ENV41_04600</name>
</gene>
<sequence length="342" mass="39122">MKNYLYRLSLLAFVIFLFFPQIAKTQQPIELKWASPYPVGHPSYVMAVEFIDLIHKHTNNKIKISHFPAEQLGKAKDLLIICSQGIADIAQIHITYFAGQLPLNNVAQLPFYITASEGSKIYRTLIARSPEIQQEFAKYGVKALEGHTTMQYEVATIKKPVHRVEDLKGLKLKTAGGMYDKIARRYGIIPVSIAAAETYEAMQRGIVEGCVFNFPSIRSYRLNDHIKYITNGMKCGGYPGAVIFNQKKWEKITPELQQGILKAAEEAGRRWGIYWDEMLVETIKEFSKQGIQIYNIPAQDRTKWDAPLKGIEEEYIKDLEKKNLPGRKVFNDFMKIVNEVIK</sequence>
<dbReference type="PANTHER" id="PTHR33376:SF15">
    <property type="entry name" value="BLL6794 PROTEIN"/>
    <property type="match status" value="1"/>
</dbReference>
<comment type="caution">
    <text evidence="2">The sequence shown here is derived from an EMBL/GenBank/DDBJ whole genome shotgun (WGS) entry which is preliminary data.</text>
</comment>
<protein>
    <recommendedName>
        <fullName evidence="3">TRAP transporter substrate-binding protein</fullName>
    </recommendedName>
</protein>
<dbReference type="Gene3D" id="3.40.190.170">
    <property type="entry name" value="Bacterial extracellular solute-binding protein, family 7"/>
    <property type="match status" value="1"/>
</dbReference>
<dbReference type="InterPro" id="IPR038404">
    <property type="entry name" value="TRAP_DctP_sf"/>
</dbReference>